<reference evidence="2" key="2">
    <citation type="journal article" date="2019" name="Curr. Biol.">
        <title>Chromatin organization in early land plants reveals an ancestral association between H3K27me3, transposons, and constitutive heterochromatin.</title>
        <authorList>
            <person name="Montgomery S.A."/>
            <person name="Tanizawa Y."/>
            <person name="Galik B."/>
            <person name="Wang N."/>
            <person name="Ito T."/>
            <person name="Mochizuki T."/>
            <person name="Akimcheva S."/>
            <person name="Bowman J."/>
            <person name="Cognat V."/>
            <person name="Drouard L."/>
            <person name="Ekker H."/>
            <person name="Houng S."/>
            <person name="Kohchi T."/>
            <person name="Lin S."/>
            <person name="Liu L.D."/>
            <person name="Nakamura Y."/>
            <person name="Valeeva L.R."/>
            <person name="Shakirov E.V."/>
            <person name="Shippen D.E."/>
            <person name="Wei W."/>
            <person name="Yagura M."/>
            <person name="Yamaoka S."/>
            <person name="Yamato K.T."/>
            <person name="Liu C."/>
            <person name="Berger F."/>
        </authorList>
    </citation>
    <scope>NUCLEOTIDE SEQUENCE [LARGE SCALE GENOMIC DNA]</scope>
    <source>
        <strain evidence="2">Tak-1</strain>
    </source>
</reference>
<dbReference type="AlphaFoldDB" id="A0A176WJM2"/>
<dbReference type="Proteomes" id="UP000077202">
    <property type="component" value="Unassembled WGS sequence"/>
</dbReference>
<feature type="compositionally biased region" description="Basic and acidic residues" evidence="1">
    <location>
        <begin position="94"/>
        <end position="103"/>
    </location>
</feature>
<protein>
    <submittedName>
        <fullName evidence="3">Uncharacterized protein</fullName>
    </submittedName>
</protein>
<name>A0A176WJM2_MARPO</name>
<dbReference type="EMBL" id="LVLJ01000655">
    <property type="protein sequence ID" value="OAE33410.1"/>
    <property type="molecule type" value="Genomic_DNA"/>
</dbReference>
<evidence type="ECO:0000256" key="1">
    <source>
        <dbReference type="SAM" id="MobiDB-lite"/>
    </source>
</evidence>
<feature type="compositionally biased region" description="Basic and acidic residues" evidence="1">
    <location>
        <begin position="33"/>
        <end position="45"/>
    </location>
</feature>
<feature type="compositionally biased region" description="Basic and acidic residues" evidence="1">
    <location>
        <begin position="60"/>
        <end position="81"/>
    </location>
</feature>
<proteinExistence type="predicted"/>
<dbReference type="EMBL" id="AP019872">
    <property type="protein sequence ID" value="BBN16875.1"/>
    <property type="molecule type" value="Genomic_DNA"/>
</dbReference>
<evidence type="ECO:0000313" key="3">
    <source>
        <dbReference type="EMBL" id="OAE33410.1"/>
    </source>
</evidence>
<feature type="region of interest" description="Disordered" evidence="1">
    <location>
        <begin position="1"/>
        <end position="159"/>
    </location>
</feature>
<dbReference type="Proteomes" id="UP001162541">
    <property type="component" value="Chromosome 7"/>
</dbReference>
<evidence type="ECO:0000313" key="2">
    <source>
        <dbReference type="EMBL" id="BBN16875.1"/>
    </source>
</evidence>
<reference evidence="3 4" key="1">
    <citation type="submission" date="2016-03" db="EMBL/GenBank/DDBJ databases">
        <title>Mechanisms controlling the formation of the plant cell surface in tip-growing cells are functionally conserved among land plants.</title>
        <authorList>
            <person name="Honkanen S."/>
            <person name="Jones V.A."/>
            <person name="Morieri G."/>
            <person name="Champion C."/>
            <person name="Hetherington A.J."/>
            <person name="Kelly S."/>
            <person name="Saint-Marcoux D."/>
            <person name="Proust H."/>
            <person name="Prescott H."/>
            <person name="Dolan L."/>
        </authorList>
    </citation>
    <scope>NUCLEOTIDE SEQUENCE [LARGE SCALE GENOMIC DNA]</scope>
    <source>
        <strain evidence="4">cv. Tak-1 and cv. Tak-2</strain>
        <tissue evidence="3">Whole gametophyte</tissue>
    </source>
</reference>
<evidence type="ECO:0000313" key="5">
    <source>
        <dbReference type="Proteomes" id="UP001162541"/>
    </source>
</evidence>
<evidence type="ECO:0000313" key="4">
    <source>
        <dbReference type="Proteomes" id="UP000077202"/>
    </source>
</evidence>
<accession>A0A176WJM2</accession>
<keyword evidence="4" id="KW-1185">Reference proteome</keyword>
<reference evidence="5" key="3">
    <citation type="journal article" date="2020" name="Curr. Biol.">
        <title>Chromatin organization in early land plants reveals an ancestral association between H3K27me3, transposons, and constitutive heterochromatin.</title>
        <authorList>
            <person name="Montgomery S.A."/>
            <person name="Tanizawa Y."/>
            <person name="Galik B."/>
            <person name="Wang N."/>
            <person name="Ito T."/>
            <person name="Mochizuki T."/>
            <person name="Akimcheva S."/>
            <person name="Bowman J.L."/>
            <person name="Cognat V."/>
            <person name="Marechal-Drouard L."/>
            <person name="Ekker H."/>
            <person name="Hong S.F."/>
            <person name="Kohchi T."/>
            <person name="Lin S.S."/>
            <person name="Liu L.D."/>
            <person name="Nakamura Y."/>
            <person name="Valeeva L.R."/>
            <person name="Shakirov E.V."/>
            <person name="Shippen D.E."/>
            <person name="Wei W.L."/>
            <person name="Yagura M."/>
            <person name="Yamaoka S."/>
            <person name="Yamato K.T."/>
            <person name="Liu C."/>
            <person name="Berger F."/>
        </authorList>
    </citation>
    <scope>NUCLEOTIDE SEQUENCE [LARGE SCALE GENOMIC DNA]</scope>
    <source>
        <strain evidence="5">Tak-1</strain>
    </source>
</reference>
<organism evidence="3 4">
    <name type="scientific">Marchantia polymorpha subsp. ruderalis</name>
    <dbReference type="NCBI Taxonomy" id="1480154"/>
    <lineage>
        <taxon>Eukaryota</taxon>
        <taxon>Viridiplantae</taxon>
        <taxon>Streptophyta</taxon>
        <taxon>Embryophyta</taxon>
        <taxon>Marchantiophyta</taxon>
        <taxon>Marchantiopsida</taxon>
        <taxon>Marchantiidae</taxon>
        <taxon>Marchantiales</taxon>
        <taxon>Marchantiaceae</taxon>
        <taxon>Marchantia</taxon>
    </lineage>
</organism>
<sequence length="159" mass="17440">MKEAYPSKMTEGDVIQSTTEPSEQGLGTGVVRENVEIFPHEREPDTSGMTISPSRPARTHAPDFIHMKDRVDESIDGESGHKSSGGGSSGVHSSQEDLEKIWALDKAPPPIKIHPDEEDLEASSHELSPPPSPKRIKNLIENDNLMKRPFSPIVPQDSI</sequence>
<gene>
    <name evidence="3" type="ORF">AXG93_2852s1290</name>
    <name evidence="2" type="ORF">Mp_7g10040</name>
</gene>